<dbReference type="InterPro" id="IPR006084">
    <property type="entry name" value="XPG/Rad2"/>
</dbReference>
<evidence type="ECO:0000259" key="4">
    <source>
        <dbReference type="SMART" id="SM00484"/>
    </source>
</evidence>
<dbReference type="SMART" id="SM00484">
    <property type="entry name" value="XPGI"/>
    <property type="match status" value="1"/>
</dbReference>
<evidence type="ECO:0000256" key="2">
    <source>
        <dbReference type="ARBA" id="ARBA00022722"/>
    </source>
</evidence>
<dbReference type="EMBL" id="JAEPRD010000098">
    <property type="protein sequence ID" value="KAG2199317.1"/>
    <property type="molecule type" value="Genomic_DNA"/>
</dbReference>
<dbReference type="GO" id="GO:0006289">
    <property type="term" value="P:nucleotide-excision repair"/>
    <property type="evidence" value="ECO:0007669"/>
    <property type="project" value="InterPro"/>
</dbReference>
<dbReference type="PANTHER" id="PTHR11081">
    <property type="entry name" value="FLAP ENDONUCLEASE FAMILY MEMBER"/>
    <property type="match status" value="1"/>
</dbReference>
<comment type="similarity">
    <text evidence="1">Belongs to the XPG/RAD2 endonuclease family. XPG subfamily.</text>
</comment>
<dbReference type="PRINTS" id="PR00853">
    <property type="entry name" value="XPGRADSUPER"/>
</dbReference>
<keyword evidence="7" id="KW-1185">Reference proteome</keyword>
<dbReference type="AlphaFoldDB" id="A0A8H7QVX0"/>
<dbReference type="InterPro" id="IPR029060">
    <property type="entry name" value="PIN-like_dom_sf"/>
</dbReference>
<dbReference type="InterPro" id="IPR001044">
    <property type="entry name" value="XPG/Rad2_eukaryotes"/>
</dbReference>
<name>A0A8H7QVX0_9FUNG</name>
<protein>
    <submittedName>
        <fullName evidence="6">Uncharacterized protein</fullName>
    </submittedName>
</protein>
<dbReference type="Pfam" id="PF00752">
    <property type="entry name" value="XPG_N"/>
    <property type="match status" value="1"/>
</dbReference>
<dbReference type="SUPFAM" id="SSF88723">
    <property type="entry name" value="PIN domain-like"/>
    <property type="match status" value="1"/>
</dbReference>
<evidence type="ECO:0000256" key="1">
    <source>
        <dbReference type="ARBA" id="ARBA00005283"/>
    </source>
</evidence>
<keyword evidence="2" id="KW-0540">Nuclease</keyword>
<dbReference type="PRINTS" id="PR00066">
    <property type="entry name" value="XRODRMPGMNTG"/>
</dbReference>
<dbReference type="SUPFAM" id="SSF47807">
    <property type="entry name" value="5' to 3' exonuclease, C-terminal subdomain"/>
    <property type="match status" value="1"/>
</dbReference>
<sequence length="520" mass="60242">MGVVDLWKLIADSEKKYSLEQLSNWTEIKKERGLRVAIDVALWTFQARASVVGDSSELRSVFFRFCRLYELGIRPVFVFDGPNRPKKKRNKIIQTMPFETTFGRGLKGLIRLFNFSMWEAYGEAEAECAMLERLGYVDMVFTGDSDVLLFGARRVVRHWPSKRNEPLSCYDQTWITDMTGWDRSDLILVALLRGCDYDTSGTRGVGIGLSGQLAKCHFHRALMDDIQRFGRETPLDEERVQHLFDSLTYELHNNSTKNLNRRRNVDLDAKFFDFSIVQDFIHPKTNIGIAKDEGLMTAAKELEANLDRRHEPDWVNLAAFAQLQFKWPADYVLKRFSALLYPGYMVNSLRSRRIPTVPIHPLRTSSSVSNSQRSHVDRKQRTLDEFYRATPRLHQMSEKGSDLVQISGSKIASDNIKLYRVEWDKSSWETFQNRLKLKLDFQAFHHDVVIDDDDDEAVECGETVKTDPFLVVKRQWVDAAQIHRIYPAAALKYQNRPKKSVTARQSMVDSFLVLPPKRRK</sequence>
<dbReference type="CDD" id="cd09870">
    <property type="entry name" value="PIN_YEN1"/>
    <property type="match status" value="1"/>
</dbReference>
<keyword evidence="3" id="KW-0378">Hydrolase</keyword>
<dbReference type="Gene3D" id="3.40.50.1010">
    <property type="entry name" value="5'-nuclease"/>
    <property type="match status" value="2"/>
</dbReference>
<dbReference type="SMART" id="SM00485">
    <property type="entry name" value="XPGN"/>
    <property type="match status" value="1"/>
</dbReference>
<dbReference type="PANTHER" id="PTHR11081:SF59">
    <property type="entry name" value="FI23547P1"/>
    <property type="match status" value="1"/>
</dbReference>
<dbReference type="GO" id="GO:0003697">
    <property type="term" value="F:single-stranded DNA binding"/>
    <property type="evidence" value="ECO:0007669"/>
    <property type="project" value="InterPro"/>
</dbReference>
<evidence type="ECO:0000313" key="6">
    <source>
        <dbReference type="EMBL" id="KAG2199317.1"/>
    </source>
</evidence>
<evidence type="ECO:0000256" key="3">
    <source>
        <dbReference type="ARBA" id="ARBA00022801"/>
    </source>
</evidence>
<dbReference type="GO" id="GO:0017108">
    <property type="term" value="F:5'-flap endonuclease activity"/>
    <property type="evidence" value="ECO:0007669"/>
    <property type="project" value="TreeGrafter"/>
</dbReference>
<evidence type="ECO:0000259" key="5">
    <source>
        <dbReference type="SMART" id="SM00485"/>
    </source>
</evidence>
<organism evidence="6 7">
    <name type="scientific">Mucor saturninus</name>
    <dbReference type="NCBI Taxonomy" id="64648"/>
    <lineage>
        <taxon>Eukaryota</taxon>
        <taxon>Fungi</taxon>
        <taxon>Fungi incertae sedis</taxon>
        <taxon>Mucoromycota</taxon>
        <taxon>Mucoromycotina</taxon>
        <taxon>Mucoromycetes</taxon>
        <taxon>Mucorales</taxon>
        <taxon>Mucorineae</taxon>
        <taxon>Mucoraceae</taxon>
        <taxon>Mucor</taxon>
    </lineage>
</organism>
<proteinExistence type="inferred from homology"/>
<dbReference type="GO" id="GO:0005634">
    <property type="term" value="C:nucleus"/>
    <property type="evidence" value="ECO:0007669"/>
    <property type="project" value="InterPro"/>
</dbReference>
<dbReference type="Proteomes" id="UP000603453">
    <property type="component" value="Unassembled WGS sequence"/>
</dbReference>
<accession>A0A8H7QVX0</accession>
<dbReference type="InterPro" id="IPR036279">
    <property type="entry name" value="5-3_exonuclease_C_sf"/>
</dbReference>
<feature type="domain" description="XPG N-terminal" evidence="5">
    <location>
        <begin position="1"/>
        <end position="92"/>
    </location>
</feature>
<dbReference type="InterPro" id="IPR006085">
    <property type="entry name" value="XPG_DNA_repair_N"/>
</dbReference>
<feature type="domain" description="XPG-I" evidence="4">
    <location>
        <begin position="111"/>
        <end position="180"/>
    </location>
</feature>
<reference evidence="6" key="1">
    <citation type="submission" date="2020-12" db="EMBL/GenBank/DDBJ databases">
        <title>Metabolic potential, ecology and presence of endohyphal bacteria is reflected in genomic diversity of Mucoromycotina.</title>
        <authorList>
            <person name="Muszewska A."/>
            <person name="Okrasinska A."/>
            <person name="Steczkiewicz K."/>
            <person name="Drgas O."/>
            <person name="Orlowska M."/>
            <person name="Perlinska-Lenart U."/>
            <person name="Aleksandrzak-Piekarczyk T."/>
            <person name="Szatraj K."/>
            <person name="Zielenkiewicz U."/>
            <person name="Pilsyk S."/>
            <person name="Malc E."/>
            <person name="Mieczkowski P."/>
            <person name="Kruszewska J.S."/>
            <person name="Biernat P."/>
            <person name="Pawlowska J."/>
        </authorList>
    </citation>
    <scope>NUCLEOTIDE SEQUENCE</scope>
    <source>
        <strain evidence="6">WA0000017839</strain>
    </source>
</reference>
<comment type="caution">
    <text evidence="6">The sequence shown here is derived from an EMBL/GenBank/DDBJ whole genome shotgun (WGS) entry which is preliminary data.</text>
</comment>
<dbReference type="Pfam" id="PF00867">
    <property type="entry name" value="XPG_I"/>
    <property type="match status" value="1"/>
</dbReference>
<dbReference type="InterPro" id="IPR006086">
    <property type="entry name" value="XPG-I_dom"/>
</dbReference>
<evidence type="ECO:0000313" key="7">
    <source>
        <dbReference type="Proteomes" id="UP000603453"/>
    </source>
</evidence>
<gene>
    <name evidence="6" type="ORF">INT47_012951</name>
</gene>
<dbReference type="OrthoDB" id="3005703at2759"/>